<evidence type="ECO:0000259" key="3">
    <source>
        <dbReference type="Pfam" id="PF00884"/>
    </source>
</evidence>
<dbReference type="SUPFAM" id="SSF53649">
    <property type="entry name" value="Alkaline phosphatase-like"/>
    <property type="match status" value="1"/>
</dbReference>
<dbReference type="RefSeq" id="WP_008736309.1">
    <property type="nucleotide sequence ID" value="NZ_CP004387.1"/>
</dbReference>
<evidence type="ECO:0000256" key="2">
    <source>
        <dbReference type="SAM" id="Phobius"/>
    </source>
</evidence>
<evidence type="ECO:0000259" key="4">
    <source>
        <dbReference type="Pfam" id="PF11893"/>
    </source>
</evidence>
<sequence length="621" mass="69319">MYAPVSLRSFLIANYVLILALTGWIARDALAGGLASMLFTLAALLAYSLLYLLPTLLIAGLAWRLYRPLGMLLGVVLASSTLILLLADSRIHDMYGFHINGFVWNLLTTPGGFASMGGSASAELTAVALCMAILLLETGLLLWLGRRAPARGWPWGRFVAVVLCVMVAERAAYGVSHLTAYRPVLVAAKEVPFYQPTTFRRAAAKLGVEMRRQKNMDVADRGRLAYPRAPVTLRENAPTPNIVWLVGESLRWDMLDPEIMPNLWRFAQSSQRYTNHFSGGNGTRMGMFSMFYGLPGNYWFSFLDARQPPVLISTLQQQDYQFGLFTSAKFSYPEFDKTLFASLPADTMTSDDQGPGWQRDRRNVARLLDYIDRRDTARPFFAFMFFESSHAQYYFPPESTLRTDYLPDFNYATVDVKNNIDGIFARYVNASHHLDSQIGRVLDHLTAQGLLDNTLVIITGDHGEEFMEEGRWGHNSAFHNEQLHVPLVLYAPGMAPGVLHHPTSHQDLIPTLMPMLGVTNPLRDYALGLPLQEGVPERYRLAASWDALAYIDDHHKVVMPLKASGLLDMLVEESDDDPVVDEELVIATLSPKLMDVLDDLAHSSSSKRRQSSGFTSSPSAE</sequence>
<protein>
    <recommendedName>
        <fullName evidence="7">Sulfatase</fullName>
    </recommendedName>
</protein>
<dbReference type="KEGG" id="apac:S7S_01520"/>
<feature type="domain" description="Sulfatase N-terminal" evidence="3">
    <location>
        <begin position="240"/>
        <end position="518"/>
    </location>
</feature>
<dbReference type="STRING" id="391936.S7S_01520"/>
<keyword evidence="2" id="KW-0812">Transmembrane</keyword>
<organism evidence="5 6">
    <name type="scientific">Isoalcanivorax pacificus W11-5</name>
    <dbReference type="NCBI Taxonomy" id="391936"/>
    <lineage>
        <taxon>Bacteria</taxon>
        <taxon>Pseudomonadati</taxon>
        <taxon>Pseudomonadota</taxon>
        <taxon>Gammaproteobacteria</taxon>
        <taxon>Oceanospirillales</taxon>
        <taxon>Alcanivoracaceae</taxon>
        <taxon>Isoalcanivorax</taxon>
    </lineage>
</organism>
<feature type="transmembrane region" description="Helical" evidence="2">
    <location>
        <begin position="38"/>
        <end position="63"/>
    </location>
</feature>
<feature type="compositionally biased region" description="Low complexity" evidence="1">
    <location>
        <begin position="611"/>
        <end position="621"/>
    </location>
</feature>
<dbReference type="HOGENOM" id="CLU_030247_1_0_6"/>
<proteinExistence type="predicted"/>
<reference evidence="5 6" key="1">
    <citation type="journal article" date="2012" name="J. Bacteriol.">
        <title>Genome sequence of an alkane-degrading bacterium, Alcanivorax pacificus type strain W11-5, isolated from deep sea sediment.</title>
        <authorList>
            <person name="Lai Q."/>
            <person name="Shao Z."/>
        </authorList>
    </citation>
    <scope>NUCLEOTIDE SEQUENCE [LARGE SCALE GENOMIC DNA]</scope>
    <source>
        <strain evidence="5 6">W11-5</strain>
    </source>
</reference>
<dbReference type="PIRSF" id="PIRSF004950">
    <property type="entry name" value="Mmb_sulf_HI0842"/>
    <property type="match status" value="1"/>
</dbReference>
<keyword evidence="2" id="KW-0472">Membrane</keyword>
<dbReference type="Pfam" id="PF11893">
    <property type="entry name" value="DUF3413"/>
    <property type="match status" value="1"/>
</dbReference>
<feature type="transmembrane region" description="Helical" evidence="2">
    <location>
        <begin position="124"/>
        <end position="143"/>
    </location>
</feature>
<name>A0A0B4XJI6_9GAMM</name>
<feature type="transmembrane region" description="Helical" evidence="2">
    <location>
        <begin position="155"/>
        <end position="173"/>
    </location>
</feature>
<accession>A0A0B4XJI6</accession>
<dbReference type="Proteomes" id="UP000006764">
    <property type="component" value="Chromosome"/>
</dbReference>
<evidence type="ECO:0000313" key="6">
    <source>
        <dbReference type="Proteomes" id="UP000006764"/>
    </source>
</evidence>
<feature type="transmembrane region" description="Helical" evidence="2">
    <location>
        <begin position="6"/>
        <end position="26"/>
    </location>
</feature>
<keyword evidence="6" id="KW-1185">Reference proteome</keyword>
<dbReference type="PANTHER" id="PTHR43751">
    <property type="entry name" value="SULFATASE"/>
    <property type="match status" value="1"/>
</dbReference>
<dbReference type="OrthoDB" id="9803751at2"/>
<dbReference type="PANTHER" id="PTHR43751:SF3">
    <property type="entry name" value="SULFATASE N-TERMINAL DOMAIN-CONTAINING PROTEIN"/>
    <property type="match status" value="1"/>
</dbReference>
<evidence type="ECO:0008006" key="7">
    <source>
        <dbReference type="Google" id="ProtNLM"/>
    </source>
</evidence>
<feature type="region of interest" description="Disordered" evidence="1">
    <location>
        <begin position="600"/>
        <end position="621"/>
    </location>
</feature>
<dbReference type="InterPro" id="IPR024588">
    <property type="entry name" value="YejM_N"/>
</dbReference>
<keyword evidence="2" id="KW-1133">Transmembrane helix</keyword>
<evidence type="ECO:0000256" key="1">
    <source>
        <dbReference type="SAM" id="MobiDB-lite"/>
    </source>
</evidence>
<feature type="domain" description="Inner membrane protein YejM N-terminal" evidence="4">
    <location>
        <begin position="9"/>
        <end position="232"/>
    </location>
</feature>
<dbReference type="CDD" id="cd16148">
    <property type="entry name" value="sulfatase_like"/>
    <property type="match status" value="1"/>
</dbReference>
<dbReference type="AlphaFoldDB" id="A0A0B4XJI6"/>
<dbReference type="Gene3D" id="3.40.720.10">
    <property type="entry name" value="Alkaline Phosphatase, subunit A"/>
    <property type="match status" value="1"/>
</dbReference>
<dbReference type="InterPro" id="IPR000917">
    <property type="entry name" value="Sulfatase_N"/>
</dbReference>
<dbReference type="InterPro" id="IPR052701">
    <property type="entry name" value="GAG_Ulvan_Degrading_Sulfatases"/>
</dbReference>
<feature type="transmembrane region" description="Helical" evidence="2">
    <location>
        <begin position="69"/>
        <end position="87"/>
    </location>
</feature>
<dbReference type="Pfam" id="PF00884">
    <property type="entry name" value="Sulfatase"/>
    <property type="match status" value="1"/>
</dbReference>
<dbReference type="EMBL" id="CP004387">
    <property type="protein sequence ID" value="AJD46728.1"/>
    <property type="molecule type" value="Genomic_DNA"/>
</dbReference>
<dbReference type="InterPro" id="IPR017850">
    <property type="entry name" value="Alkaline_phosphatase_core_sf"/>
</dbReference>
<evidence type="ECO:0000313" key="5">
    <source>
        <dbReference type="EMBL" id="AJD46728.1"/>
    </source>
</evidence>
<dbReference type="InterPro" id="IPR012159">
    <property type="entry name" value="YejM-like"/>
</dbReference>
<gene>
    <name evidence="5" type="ORF">S7S_01520</name>
</gene>